<accession>A0A0M2UYR8</accession>
<sequence length="485" mass="55341">MHLDKLSYKIFHTITKYQLIKPHDAIIVGVSGGPDSVALIKILHALNSAKSLCLSLFLAHLNHQLRGKSSEEDAQFVQALSNELSLPFILKSVNIETIAIRTKRSIEETARRERYKFFLESAQGYNASAVVTGHTADDNTETILHRLIRGTGTLGLSGIPLKRPLATGSPIHLVRPLLFIWRKEIIEYLEEKRRSYRTDATNYKPVYLRNKIRLELIPSLENHYNPNIKNLLIQLSQILNLHNEFFVTEAKKILAVSPVEKKQDSCTINTRCLTQYPRVLQYFVLREILNTLQIPLNAITYDHYTKILDEISRKGKGRHFQLPGNLSLWHEHGMLHFQKALVSARSTPTSETLVQIPGITPVYPLGHLIAEISAMQNFSLETYKKQKPRNQETLDFHRITMPLSVRMRKDGDKISPLGTQGHKKLKDLFVDKKVPVKERDTIPIIVMNNQPVCALGICVDNKVKVTASTQKMIILTFHRHDEKTL</sequence>
<keyword evidence="3 8" id="KW-0436">Ligase</keyword>
<comment type="similarity">
    <text evidence="8">Belongs to the tRNA(Ile)-lysidine synthase family.</text>
</comment>
<keyword evidence="2 8" id="KW-0963">Cytoplasm</keyword>
<dbReference type="SUPFAM" id="SSF56037">
    <property type="entry name" value="PheT/TilS domain"/>
    <property type="match status" value="1"/>
</dbReference>
<protein>
    <recommendedName>
        <fullName evidence="8">tRNA(Ile)-lysidine synthase</fullName>
        <ecNumber evidence="8">6.3.4.19</ecNumber>
    </recommendedName>
    <alternativeName>
        <fullName evidence="8">tRNA(Ile)-2-lysyl-cytidine synthase</fullName>
    </alternativeName>
    <alternativeName>
        <fullName evidence="8">tRNA(Ile)-lysidine synthetase</fullName>
    </alternativeName>
</protein>
<dbReference type="PANTHER" id="PTHR43033:SF1">
    <property type="entry name" value="TRNA(ILE)-LYSIDINE SYNTHASE-RELATED"/>
    <property type="match status" value="1"/>
</dbReference>
<keyword evidence="4 8" id="KW-0819">tRNA processing</keyword>
<dbReference type="PATRIC" id="fig|380242.3.peg.2042"/>
<keyword evidence="5 8" id="KW-0547">Nucleotide-binding</keyword>
<dbReference type="SUPFAM" id="SSF52402">
    <property type="entry name" value="Adenine nucleotide alpha hydrolases-like"/>
    <property type="match status" value="1"/>
</dbReference>
<dbReference type="PANTHER" id="PTHR43033">
    <property type="entry name" value="TRNA(ILE)-LYSIDINE SYNTHASE-RELATED"/>
    <property type="match status" value="1"/>
</dbReference>
<dbReference type="EMBL" id="LAQJ01000173">
    <property type="protein sequence ID" value="KKO19619.1"/>
    <property type="molecule type" value="Genomic_DNA"/>
</dbReference>
<dbReference type="InterPro" id="IPR011063">
    <property type="entry name" value="TilS/TtcA_N"/>
</dbReference>
<keyword evidence="6 8" id="KW-0067">ATP-binding</keyword>
<dbReference type="GO" id="GO:0032267">
    <property type="term" value="F:tRNA(Ile)-lysidine synthase activity"/>
    <property type="evidence" value="ECO:0007669"/>
    <property type="project" value="UniProtKB-EC"/>
</dbReference>
<dbReference type="HAMAP" id="MF_01161">
    <property type="entry name" value="tRNA_Ile_lys_synt"/>
    <property type="match status" value="1"/>
</dbReference>
<comment type="function">
    <text evidence="8">Ligates lysine onto the cytidine present at position 34 of the AUA codon-specific tRNA(Ile) that contains the anticodon CAU, in an ATP-dependent manner. Cytidine is converted to lysidine, thus changing the amino acid specificity of the tRNA from methionine to isoleucine.</text>
</comment>
<comment type="domain">
    <text evidence="8">The N-terminal region contains the highly conserved SGGXDS motif, predicted to be a P-loop motif involved in ATP binding.</text>
</comment>
<organism evidence="10 11">
    <name type="scientific">Candidatus Brocadia fulgida</name>
    <dbReference type="NCBI Taxonomy" id="380242"/>
    <lineage>
        <taxon>Bacteria</taxon>
        <taxon>Pseudomonadati</taxon>
        <taxon>Planctomycetota</taxon>
        <taxon>Candidatus Brocadiia</taxon>
        <taxon>Candidatus Brocadiales</taxon>
        <taxon>Candidatus Brocadiaceae</taxon>
        <taxon>Candidatus Brocadia</taxon>
    </lineage>
</organism>
<keyword evidence="11" id="KW-1185">Reference proteome</keyword>
<reference evidence="10 11" key="1">
    <citation type="journal article" date="2013" name="BMC Microbiol.">
        <title>Identification of the type II cytochrome c maturation pathway in anammox bacteria by comparative genomics.</title>
        <authorList>
            <person name="Ferousi C."/>
            <person name="Speth D.R."/>
            <person name="Reimann J."/>
            <person name="Op den Camp H.J."/>
            <person name="Allen J.W."/>
            <person name="Keltjens J.T."/>
            <person name="Jetten M.S."/>
        </authorList>
    </citation>
    <scope>NUCLEOTIDE SEQUENCE [LARGE SCALE GENOMIC DNA]</scope>
    <source>
        <strain evidence="10">RU1</strain>
    </source>
</reference>
<dbReference type="InterPro" id="IPR012795">
    <property type="entry name" value="tRNA_Ile_lys_synt_N"/>
</dbReference>
<evidence type="ECO:0000256" key="2">
    <source>
        <dbReference type="ARBA" id="ARBA00022490"/>
    </source>
</evidence>
<evidence type="ECO:0000259" key="9">
    <source>
        <dbReference type="SMART" id="SM00977"/>
    </source>
</evidence>
<comment type="catalytic activity">
    <reaction evidence="7 8">
        <text>cytidine(34) in tRNA(Ile2) + L-lysine + ATP = lysidine(34) in tRNA(Ile2) + AMP + diphosphate + H(+)</text>
        <dbReference type="Rhea" id="RHEA:43744"/>
        <dbReference type="Rhea" id="RHEA-COMP:10625"/>
        <dbReference type="Rhea" id="RHEA-COMP:10670"/>
        <dbReference type="ChEBI" id="CHEBI:15378"/>
        <dbReference type="ChEBI" id="CHEBI:30616"/>
        <dbReference type="ChEBI" id="CHEBI:32551"/>
        <dbReference type="ChEBI" id="CHEBI:33019"/>
        <dbReference type="ChEBI" id="CHEBI:82748"/>
        <dbReference type="ChEBI" id="CHEBI:83665"/>
        <dbReference type="ChEBI" id="CHEBI:456215"/>
        <dbReference type="EC" id="6.3.4.19"/>
    </reaction>
</comment>
<dbReference type="CDD" id="cd01992">
    <property type="entry name" value="TilS_N"/>
    <property type="match status" value="1"/>
</dbReference>
<proteinExistence type="inferred from homology"/>
<evidence type="ECO:0000313" key="10">
    <source>
        <dbReference type="EMBL" id="KKO19619.1"/>
    </source>
</evidence>
<dbReference type="InterPro" id="IPR014729">
    <property type="entry name" value="Rossmann-like_a/b/a_fold"/>
</dbReference>
<dbReference type="SMART" id="SM00977">
    <property type="entry name" value="TilS_C"/>
    <property type="match status" value="1"/>
</dbReference>
<dbReference type="InterPro" id="IPR012796">
    <property type="entry name" value="Lysidine-tRNA-synth_C"/>
</dbReference>
<feature type="binding site" evidence="8">
    <location>
        <begin position="31"/>
        <end position="36"/>
    </location>
    <ligand>
        <name>ATP</name>
        <dbReference type="ChEBI" id="CHEBI:30616"/>
    </ligand>
</feature>
<dbReference type="Proteomes" id="UP000034954">
    <property type="component" value="Unassembled WGS sequence"/>
</dbReference>
<dbReference type="GO" id="GO:0005524">
    <property type="term" value="F:ATP binding"/>
    <property type="evidence" value="ECO:0007669"/>
    <property type="project" value="UniProtKB-UniRule"/>
</dbReference>
<evidence type="ECO:0000313" key="11">
    <source>
        <dbReference type="Proteomes" id="UP000034954"/>
    </source>
</evidence>
<dbReference type="Pfam" id="PF01171">
    <property type="entry name" value="ATP_bind_3"/>
    <property type="match status" value="1"/>
</dbReference>
<feature type="domain" description="Lysidine-tRNA(Ile) synthetase C-terminal" evidence="9">
    <location>
        <begin position="403"/>
        <end position="475"/>
    </location>
</feature>
<dbReference type="Gene3D" id="3.40.50.620">
    <property type="entry name" value="HUPs"/>
    <property type="match status" value="1"/>
</dbReference>
<evidence type="ECO:0000256" key="8">
    <source>
        <dbReference type="HAMAP-Rule" id="MF_01161"/>
    </source>
</evidence>
<comment type="subcellular location">
    <subcellularLocation>
        <location evidence="1 8">Cytoplasm</location>
    </subcellularLocation>
</comment>
<dbReference type="SUPFAM" id="SSF82829">
    <property type="entry name" value="MesJ substrate recognition domain-like"/>
    <property type="match status" value="1"/>
</dbReference>
<dbReference type="EC" id="6.3.4.19" evidence="8"/>
<dbReference type="NCBIfam" id="TIGR02433">
    <property type="entry name" value="lysidine_TilS_C"/>
    <property type="match status" value="1"/>
</dbReference>
<comment type="caution">
    <text evidence="10">The sequence shown here is derived from an EMBL/GenBank/DDBJ whole genome shotgun (WGS) entry which is preliminary data.</text>
</comment>
<dbReference type="AlphaFoldDB" id="A0A0M2UYR8"/>
<evidence type="ECO:0000256" key="3">
    <source>
        <dbReference type="ARBA" id="ARBA00022598"/>
    </source>
</evidence>
<evidence type="ECO:0000256" key="4">
    <source>
        <dbReference type="ARBA" id="ARBA00022694"/>
    </source>
</evidence>
<evidence type="ECO:0000256" key="1">
    <source>
        <dbReference type="ARBA" id="ARBA00004496"/>
    </source>
</evidence>
<evidence type="ECO:0000256" key="5">
    <source>
        <dbReference type="ARBA" id="ARBA00022741"/>
    </source>
</evidence>
<dbReference type="InterPro" id="IPR012094">
    <property type="entry name" value="tRNA_Ile_lys_synt"/>
</dbReference>
<dbReference type="Pfam" id="PF11734">
    <property type="entry name" value="TilS_C"/>
    <property type="match status" value="1"/>
</dbReference>
<dbReference type="NCBIfam" id="TIGR02432">
    <property type="entry name" value="lysidine_TilS_N"/>
    <property type="match status" value="1"/>
</dbReference>
<gene>
    <name evidence="8" type="primary">tilS</name>
    <name evidence="10" type="ORF">BROFUL_01654</name>
</gene>
<dbReference type="GO" id="GO:0006400">
    <property type="term" value="P:tRNA modification"/>
    <property type="evidence" value="ECO:0007669"/>
    <property type="project" value="UniProtKB-UniRule"/>
</dbReference>
<evidence type="ECO:0000256" key="6">
    <source>
        <dbReference type="ARBA" id="ARBA00022840"/>
    </source>
</evidence>
<evidence type="ECO:0000256" key="7">
    <source>
        <dbReference type="ARBA" id="ARBA00048539"/>
    </source>
</evidence>
<dbReference type="GO" id="GO:0005737">
    <property type="term" value="C:cytoplasm"/>
    <property type="evidence" value="ECO:0007669"/>
    <property type="project" value="UniProtKB-SubCell"/>
</dbReference>
<name>A0A0M2UYR8_9BACT</name>